<sequence length="238" mass="27483">MKATILLRLLIPFCGFVIANAKDEDTKKKISIPKAITEIKSKLAHLENFRVEQFTKMQTFMTHIRIINHDLLLSNLTAELNNIRTAVNTTKEEGKETENCFEAATKCAEEIRKATESTLLECVHVSLYDFINRSNISNKIQAEAKGIIDQLSATLFTCSSRRFDKRQCFVLRSKESTDRFKRFHETFNWYLNYHEEIVKRVSDQANSCLHKSLCESTKRIADMQVVAKTCIEDARDHL</sequence>
<accession>A0A1W6EW71</accession>
<feature type="signal peptide" evidence="1">
    <location>
        <begin position="1"/>
        <end position="21"/>
    </location>
</feature>
<name>A0A1W6EW71_AMPCP</name>
<protein>
    <submittedName>
        <fullName evidence="2">Venom protein</fullName>
    </submittedName>
</protein>
<feature type="chain" id="PRO_5012913188" evidence="1">
    <location>
        <begin position="22"/>
        <end position="238"/>
    </location>
</feature>
<dbReference type="AlphaFoldDB" id="A0A1W6EW71"/>
<proteinExistence type="evidence at transcript level"/>
<reference evidence="2" key="1">
    <citation type="submission" date="2017-02" db="EMBL/GenBank/DDBJ databases">
        <title>Parasitoid Jewel Wasp Mounts Multi-Pronged Neurochemical Attack to Hijack a Host Brain.</title>
        <authorList>
            <person name="Arvidson R.S."/>
            <person name="Kaiser M."/>
            <person name="Libersat F."/>
            <person name="Adams M.E."/>
        </authorList>
    </citation>
    <scope>NUCLEOTIDE SEQUENCE</scope>
    <source>
        <strain evidence="2">182</strain>
    </source>
</reference>
<evidence type="ECO:0000256" key="1">
    <source>
        <dbReference type="SAM" id="SignalP"/>
    </source>
</evidence>
<dbReference type="EMBL" id="KY563555">
    <property type="protein sequence ID" value="ARK19964.1"/>
    <property type="molecule type" value="mRNA"/>
</dbReference>
<organism evidence="2">
    <name type="scientific">Ampulex compressa</name>
    <name type="common">Emerald cockroach wasp</name>
    <dbReference type="NCBI Taxonomy" id="860918"/>
    <lineage>
        <taxon>Eukaryota</taxon>
        <taxon>Metazoa</taxon>
        <taxon>Ecdysozoa</taxon>
        <taxon>Arthropoda</taxon>
        <taxon>Hexapoda</taxon>
        <taxon>Insecta</taxon>
        <taxon>Pterygota</taxon>
        <taxon>Neoptera</taxon>
        <taxon>Endopterygota</taxon>
        <taxon>Hymenoptera</taxon>
        <taxon>Apocrita</taxon>
        <taxon>Aculeata</taxon>
        <taxon>Apoidea</taxon>
        <taxon>Ampulicidae</taxon>
        <taxon>Ampulicini</taxon>
        <taxon>Ampulex</taxon>
    </lineage>
</organism>
<keyword evidence="1" id="KW-0732">Signal</keyword>
<evidence type="ECO:0000313" key="2">
    <source>
        <dbReference type="EMBL" id="ARK19964.1"/>
    </source>
</evidence>